<evidence type="ECO:0000313" key="4">
    <source>
        <dbReference type="Proteomes" id="UP000774570"/>
    </source>
</evidence>
<dbReference type="Proteomes" id="UP000774570">
    <property type="component" value="Unassembled WGS sequence"/>
</dbReference>
<evidence type="ECO:0000256" key="2">
    <source>
        <dbReference type="SAM" id="MobiDB-lite"/>
    </source>
</evidence>
<accession>A0ABS7FSA5</accession>
<proteinExistence type="predicted"/>
<gene>
    <name evidence="3" type="primary">narJ</name>
    <name evidence="3" type="ORF">K1Y72_10755</name>
</gene>
<sequence length="191" mass="20995">MSALVWQAASLLLSYPDAALYERRAMLREAVAGEPHLARFLDHLDAVALPELAAHYVEVFDLRRRCCLYLTYYTDGDTRRRGESLAALKARYRAAGAELDSRELPDFLPIVLEFAALHGGGALLTENRPGLELLRMALEDRGSPYALPVRAVCATLPGPSPRDRAEAQRLARSGPPTENVGLEPFTLGAPR</sequence>
<dbReference type="SUPFAM" id="SSF89155">
    <property type="entry name" value="TorD-like"/>
    <property type="match status" value="1"/>
</dbReference>
<name>A0ABS7FSA5_9ACTN</name>
<comment type="caution">
    <text evidence="3">The sequence shown here is derived from an EMBL/GenBank/DDBJ whole genome shotgun (WGS) entry which is preliminary data.</text>
</comment>
<dbReference type="Gene3D" id="1.10.3480.10">
    <property type="entry name" value="TorD-like"/>
    <property type="match status" value="1"/>
</dbReference>
<dbReference type="EMBL" id="JAIBOA010000005">
    <property type="protein sequence ID" value="MBW8482850.1"/>
    <property type="molecule type" value="Genomic_DNA"/>
</dbReference>
<dbReference type="RefSeq" id="WP_220165650.1">
    <property type="nucleotide sequence ID" value="NZ_JAIBOA010000005.1"/>
</dbReference>
<keyword evidence="4" id="KW-1185">Reference proteome</keyword>
<dbReference type="NCBIfam" id="TIGR00684">
    <property type="entry name" value="narJ"/>
    <property type="match status" value="1"/>
</dbReference>
<evidence type="ECO:0000313" key="3">
    <source>
        <dbReference type="EMBL" id="MBW8482850.1"/>
    </source>
</evidence>
<dbReference type="Pfam" id="PF02613">
    <property type="entry name" value="Nitrate_red_del"/>
    <property type="match status" value="1"/>
</dbReference>
<keyword evidence="1" id="KW-0534">Nitrate assimilation</keyword>
<reference evidence="3 4" key="1">
    <citation type="submission" date="2021-07" db="EMBL/GenBank/DDBJ databases">
        <title>Actinomadura sp. PM05-2 isolated from lichen.</title>
        <authorList>
            <person name="Somphong A."/>
            <person name="Phongsopitanun W."/>
            <person name="Tanasupawat S."/>
            <person name="Peongsungnone V."/>
        </authorList>
    </citation>
    <scope>NUCLEOTIDE SEQUENCE [LARGE SCALE GENOMIC DNA]</scope>
    <source>
        <strain evidence="3 4">PM05-2</strain>
    </source>
</reference>
<dbReference type="PANTHER" id="PTHR43680:SF2">
    <property type="entry name" value="NITRATE REDUCTASE MOLYBDENUM COFACTOR ASSEMBLY CHAPERONE NARJ"/>
    <property type="match status" value="1"/>
</dbReference>
<dbReference type="PANTHER" id="PTHR43680">
    <property type="entry name" value="NITRATE REDUCTASE MOLYBDENUM COFACTOR ASSEMBLY CHAPERONE"/>
    <property type="match status" value="1"/>
</dbReference>
<dbReference type="InterPro" id="IPR020945">
    <property type="entry name" value="DMSO/NO3_reduct_chaperone"/>
</dbReference>
<dbReference type="InterPro" id="IPR003765">
    <property type="entry name" value="NO3_reductase_chaperone_NarJ"/>
</dbReference>
<evidence type="ECO:0000256" key="1">
    <source>
        <dbReference type="ARBA" id="ARBA00023063"/>
    </source>
</evidence>
<dbReference type="InterPro" id="IPR036411">
    <property type="entry name" value="TorD-like_sf"/>
</dbReference>
<feature type="region of interest" description="Disordered" evidence="2">
    <location>
        <begin position="158"/>
        <end position="191"/>
    </location>
</feature>
<protein>
    <submittedName>
        <fullName evidence="3">Nitrate reductase molybdenum cofactor assembly chaperone</fullName>
    </submittedName>
</protein>
<organism evidence="3 4">
    <name type="scientific">Actinomadura parmotrematis</name>
    <dbReference type="NCBI Taxonomy" id="2864039"/>
    <lineage>
        <taxon>Bacteria</taxon>
        <taxon>Bacillati</taxon>
        <taxon>Actinomycetota</taxon>
        <taxon>Actinomycetes</taxon>
        <taxon>Streptosporangiales</taxon>
        <taxon>Thermomonosporaceae</taxon>
        <taxon>Actinomadura</taxon>
    </lineage>
</organism>